<accession>A0A9N9NZI3</accession>
<keyword evidence="2" id="KW-1185">Reference proteome</keyword>
<evidence type="ECO:0000313" key="1">
    <source>
        <dbReference type="EMBL" id="CAG8775459.1"/>
    </source>
</evidence>
<reference evidence="1" key="1">
    <citation type="submission" date="2021-06" db="EMBL/GenBank/DDBJ databases">
        <authorList>
            <person name="Kallberg Y."/>
            <person name="Tangrot J."/>
            <person name="Rosling A."/>
        </authorList>
    </citation>
    <scope>NUCLEOTIDE SEQUENCE</scope>
    <source>
        <strain evidence="1">FL130A</strain>
    </source>
</reference>
<gene>
    <name evidence="1" type="ORF">ALEPTO_LOCUS14375</name>
</gene>
<sequence>NSINNDDTITTSQQDMQMQNLHHNMSNTKTIIPMMMKVFPDSPFHEEGQQQQQ</sequence>
<name>A0A9N9NZI3_9GLOM</name>
<dbReference type="EMBL" id="CAJVPS010055346">
    <property type="protein sequence ID" value="CAG8775459.1"/>
    <property type="molecule type" value="Genomic_DNA"/>
</dbReference>
<organism evidence="1 2">
    <name type="scientific">Ambispora leptoticha</name>
    <dbReference type="NCBI Taxonomy" id="144679"/>
    <lineage>
        <taxon>Eukaryota</taxon>
        <taxon>Fungi</taxon>
        <taxon>Fungi incertae sedis</taxon>
        <taxon>Mucoromycota</taxon>
        <taxon>Glomeromycotina</taxon>
        <taxon>Glomeromycetes</taxon>
        <taxon>Archaeosporales</taxon>
        <taxon>Ambisporaceae</taxon>
        <taxon>Ambispora</taxon>
    </lineage>
</organism>
<feature type="non-terminal residue" evidence="1">
    <location>
        <position position="1"/>
    </location>
</feature>
<feature type="non-terminal residue" evidence="1">
    <location>
        <position position="53"/>
    </location>
</feature>
<protein>
    <submittedName>
        <fullName evidence="1">13647_t:CDS:1</fullName>
    </submittedName>
</protein>
<dbReference type="Proteomes" id="UP000789508">
    <property type="component" value="Unassembled WGS sequence"/>
</dbReference>
<comment type="caution">
    <text evidence="1">The sequence shown here is derived from an EMBL/GenBank/DDBJ whole genome shotgun (WGS) entry which is preliminary data.</text>
</comment>
<evidence type="ECO:0000313" key="2">
    <source>
        <dbReference type="Proteomes" id="UP000789508"/>
    </source>
</evidence>
<dbReference type="AlphaFoldDB" id="A0A9N9NZI3"/>
<proteinExistence type="predicted"/>